<dbReference type="GO" id="GO:0006241">
    <property type="term" value="P:CTP biosynthetic process"/>
    <property type="evidence" value="ECO:0007669"/>
    <property type="project" value="InterPro"/>
</dbReference>
<dbReference type="GO" id="GO:0005524">
    <property type="term" value="F:ATP binding"/>
    <property type="evidence" value="ECO:0007669"/>
    <property type="project" value="UniProtKB-KW"/>
</dbReference>
<evidence type="ECO:0000256" key="9">
    <source>
        <dbReference type="ARBA" id="ARBA00022840"/>
    </source>
</evidence>
<dbReference type="GO" id="GO:0006183">
    <property type="term" value="P:GTP biosynthetic process"/>
    <property type="evidence" value="ECO:0007669"/>
    <property type="project" value="InterPro"/>
</dbReference>
<dbReference type="KEGG" id="vg:9925039"/>
<organism evidence="14 18">
    <name type="scientific">Acanthamoeba polyphaga mimivirus</name>
    <name type="common">APMV</name>
    <dbReference type="NCBI Taxonomy" id="212035"/>
    <lineage>
        <taxon>Viruses</taxon>
        <taxon>Varidnaviria</taxon>
        <taxon>Bamfordvirae</taxon>
        <taxon>Nucleocytoviricota</taxon>
        <taxon>Megaviricetes</taxon>
        <taxon>Imitervirales</taxon>
        <taxon>Mimiviridae</taxon>
        <taxon>Megamimivirinae</taxon>
        <taxon>Mimivirus</taxon>
        <taxon>Mimivirus bradfordmassiliense</taxon>
    </lineage>
</organism>
<keyword evidence="10" id="KW-0460">Magnesium</keyword>
<keyword evidence="7" id="KW-0547">Nucleotide-binding</keyword>
<comment type="similarity">
    <text evidence="2 12">Belongs to the NDK family.</text>
</comment>
<dbReference type="InterPro" id="IPR001564">
    <property type="entry name" value="Nucleoside_diP_kinase"/>
</dbReference>
<dbReference type="PROSITE" id="PS51374">
    <property type="entry name" value="NDPK_LIKE"/>
    <property type="match status" value="1"/>
</dbReference>
<organismHost>
    <name type="scientific">Acanthamoeba polyphaga</name>
    <name type="common">Amoeba</name>
    <dbReference type="NCBI Taxonomy" id="5757"/>
</organismHost>
<keyword evidence="8 14" id="KW-0418">Kinase</keyword>
<reference evidence="14 18" key="2">
    <citation type="journal article" date="2011" name="Virol. J.">
        <title>Breaking the 1000-gene barrier for Mimivirus using ultra-deep genome and transcriptome sequencing.</title>
        <authorList>
            <person name="Legendre M."/>
            <person name="Santini S."/>
            <person name="Rico A."/>
            <person name="Abergel C."/>
            <person name="Claverie J.M."/>
        </authorList>
    </citation>
    <scope>NUCLEOTIDE SEQUENCE [LARGE SCALE GENOMIC DNA]</scope>
</reference>
<evidence type="ECO:0000313" key="16">
    <source>
        <dbReference type="EMBL" id="AKI79186.1"/>
    </source>
</evidence>
<evidence type="ECO:0000313" key="15">
    <source>
        <dbReference type="EMBL" id="AEJ34657.1"/>
    </source>
</evidence>
<accession>E3VXT0</accession>
<dbReference type="EMBL" id="HQ336222">
    <property type="protein sequence ID" value="ADO18616.1"/>
    <property type="molecule type" value="Genomic_DNA"/>
</dbReference>
<dbReference type="GO" id="GO:0046872">
    <property type="term" value="F:metal ion binding"/>
    <property type="evidence" value="ECO:0007669"/>
    <property type="project" value="UniProtKB-KW"/>
</dbReference>
<evidence type="ECO:0000256" key="1">
    <source>
        <dbReference type="ARBA" id="ARBA00001946"/>
    </source>
</evidence>
<dbReference type="SMR" id="A0A0G2Y5H2"/>
<dbReference type="Gene3D" id="3.30.70.141">
    <property type="entry name" value="Nucleoside diphosphate kinase-like domain"/>
    <property type="match status" value="1"/>
</dbReference>
<evidence type="ECO:0000259" key="13">
    <source>
        <dbReference type="SMART" id="SM00562"/>
    </source>
</evidence>
<dbReference type="InterPro" id="IPR034907">
    <property type="entry name" value="NDK-like_dom"/>
</dbReference>
<evidence type="ECO:0000256" key="4">
    <source>
        <dbReference type="ARBA" id="ARBA00017632"/>
    </source>
</evidence>
<evidence type="ECO:0000256" key="12">
    <source>
        <dbReference type="PROSITE-ProRule" id="PRU00706"/>
    </source>
</evidence>
<dbReference type="EMBL" id="JN036606">
    <property type="protein sequence ID" value="AEJ34657.1"/>
    <property type="molecule type" value="Genomic_DNA"/>
</dbReference>
<evidence type="ECO:0000256" key="3">
    <source>
        <dbReference type="ARBA" id="ARBA00012966"/>
    </source>
</evidence>
<dbReference type="EMBL" id="KM982403">
    <property type="protein sequence ID" value="AKI81083.1"/>
    <property type="molecule type" value="Genomic_DNA"/>
</dbReference>
<dbReference type="Proteomes" id="UP000241474">
    <property type="component" value="Segment"/>
</dbReference>
<feature type="domain" description="Nucleoside diphosphate kinase-like" evidence="13">
    <location>
        <begin position="1"/>
        <end position="135"/>
    </location>
</feature>
<sequence>MQRTLVLIKPDAFERSLVAEIMGRIEKKNFKIVSMKFWSKAPRNLIEQHYKEHSEQSYFNDNCDFMVSGPIISIVYEGTDAISKIRRLQGNILTPGTIRGDLANDIRENLIHASDSEDSAVDEISIWFPETKMETDN</sequence>
<dbReference type="GO" id="GO:0004550">
    <property type="term" value="F:nucleoside diphosphate kinase activity"/>
    <property type="evidence" value="ECO:0007669"/>
    <property type="project" value="UniProtKB-EC"/>
</dbReference>
<dbReference type="EMBL" id="KM982401">
    <property type="protein sequence ID" value="AKI79186.1"/>
    <property type="molecule type" value="Genomic_DNA"/>
</dbReference>
<evidence type="ECO:0000313" key="19">
    <source>
        <dbReference type="Proteomes" id="UP000240552"/>
    </source>
</evidence>
<keyword evidence="5 14" id="KW-0808">Transferase</keyword>
<keyword evidence="9" id="KW-0067">ATP-binding</keyword>
<keyword evidence="18" id="KW-1185">Reference proteome</keyword>
<comment type="cofactor">
    <cofactor evidence="1">
        <name>Mg(2+)</name>
        <dbReference type="ChEBI" id="CHEBI:18420"/>
    </cofactor>
</comment>
<evidence type="ECO:0000256" key="2">
    <source>
        <dbReference type="ARBA" id="ARBA00008142"/>
    </source>
</evidence>
<evidence type="ECO:0000313" key="17">
    <source>
        <dbReference type="EMBL" id="AKI81083.1"/>
    </source>
</evidence>
<dbReference type="EC" id="2.7.4.6" evidence="3"/>
<dbReference type="GeneID" id="9925039"/>
<reference evidence="15 19" key="1">
    <citation type="journal article" date="2011" name="Proc. Natl. Acad. Sci. U.S.A.">
        <title>Mimivirus shows dramatic genome reduction after intraamoebal culture.</title>
        <authorList>
            <person name="Boyer M."/>
            <person name="Azza S."/>
            <person name="Barrassi L."/>
            <person name="Klose T."/>
            <person name="Campocasso A."/>
            <person name="Pagnier I."/>
            <person name="Fournous G."/>
            <person name="Borg A."/>
            <person name="Robert C."/>
            <person name="Zhang X."/>
            <person name="Desnues C."/>
            <person name="Henrissat B."/>
            <person name="Rossmann M.G."/>
            <person name="La Scola B."/>
            <person name="Raoult D."/>
        </authorList>
    </citation>
    <scope>NUCLEOTIDE SEQUENCE [LARGE SCALE GENOMIC DNA]</scope>
    <source>
        <strain evidence="15">M4</strain>
    </source>
</reference>
<evidence type="ECO:0000256" key="6">
    <source>
        <dbReference type="ARBA" id="ARBA00022723"/>
    </source>
</evidence>
<accession>A0A0G2Y5H2</accession>
<comment type="caution">
    <text evidence="12">Lacks conserved residue(s) required for the propagation of feature annotation.</text>
</comment>
<keyword evidence="6" id="KW-0479">Metal-binding</keyword>
<proteinExistence type="inferred from homology"/>
<dbReference type="Proteomes" id="UP000240552">
    <property type="component" value="Segment"/>
</dbReference>
<name>A0A0G2Y5H2_MIMIV</name>
<dbReference type="FunFam" id="3.30.70.141:FF:000003">
    <property type="entry name" value="Nucleoside diphosphate kinase"/>
    <property type="match status" value="1"/>
</dbReference>
<evidence type="ECO:0000313" key="21">
    <source>
        <dbReference type="Proteomes" id="UP000274448"/>
    </source>
</evidence>
<keyword evidence="11" id="KW-0546">Nucleotide metabolism</keyword>
<dbReference type="PRINTS" id="PR01243">
    <property type="entry name" value="NUCDPKINASE"/>
</dbReference>
<dbReference type="CDD" id="cd04413">
    <property type="entry name" value="NDPk_I"/>
    <property type="match status" value="1"/>
</dbReference>
<evidence type="ECO:0000313" key="20">
    <source>
        <dbReference type="Proteomes" id="UP000241474"/>
    </source>
</evidence>
<dbReference type="PROSITE" id="PS00469">
    <property type="entry name" value="NDPK"/>
    <property type="match status" value="1"/>
</dbReference>
<evidence type="ECO:0000256" key="7">
    <source>
        <dbReference type="ARBA" id="ARBA00022741"/>
    </source>
</evidence>
<dbReference type="InterPro" id="IPR023005">
    <property type="entry name" value="Nucleoside_diP_kinase_AS"/>
</dbReference>
<protein>
    <recommendedName>
        <fullName evidence="4">Nucleoside diphosphate kinase</fullName>
        <ecNumber evidence="3">2.7.4.6</ecNumber>
    </recommendedName>
</protein>
<evidence type="ECO:0000256" key="5">
    <source>
        <dbReference type="ARBA" id="ARBA00022679"/>
    </source>
</evidence>
<dbReference type="SUPFAM" id="SSF54919">
    <property type="entry name" value="Nucleoside diphosphate kinase, NDK"/>
    <property type="match status" value="1"/>
</dbReference>
<dbReference type="OrthoDB" id="20570at10239"/>
<dbReference type="RefSeq" id="YP_003986922.1">
    <property type="nucleotide sequence ID" value="NC_014649.1"/>
</dbReference>
<dbReference type="Proteomes" id="UP000201519">
    <property type="component" value="Segment"/>
</dbReference>
<dbReference type="PANTHER" id="PTHR11349">
    <property type="entry name" value="NUCLEOSIDE DIPHOSPHATE KINASE"/>
    <property type="match status" value="1"/>
</dbReference>
<evidence type="ECO:0000313" key="14">
    <source>
        <dbReference type="EMBL" id="ADO18616.1"/>
    </source>
</evidence>
<dbReference type="Proteomes" id="UP000274448">
    <property type="component" value="Segment"/>
</dbReference>
<dbReference type="SMART" id="SM00562">
    <property type="entry name" value="NDK"/>
    <property type="match status" value="1"/>
</dbReference>
<dbReference type="InterPro" id="IPR036850">
    <property type="entry name" value="NDK-like_dom_sf"/>
</dbReference>
<dbReference type="Pfam" id="PF00334">
    <property type="entry name" value="NDK"/>
    <property type="match status" value="1"/>
</dbReference>
<evidence type="ECO:0000256" key="10">
    <source>
        <dbReference type="ARBA" id="ARBA00022842"/>
    </source>
</evidence>
<evidence type="ECO:0000256" key="11">
    <source>
        <dbReference type="ARBA" id="ARBA00023080"/>
    </source>
</evidence>
<evidence type="ECO:0000313" key="18">
    <source>
        <dbReference type="Proteomes" id="UP000201519"/>
    </source>
</evidence>
<reference evidence="20 21" key="3">
    <citation type="submission" date="2014-10" db="EMBL/GenBank/DDBJ databases">
        <title>Pan-genome analysis of Brazilian lineage A amoebal mimiviruses.</title>
        <authorList>
            <person name="Assis F.L."/>
            <person name="Abrahao J.S."/>
            <person name="Kroon E.G."/>
            <person name="Dornas F.P."/>
            <person name="Andrade K.R."/>
            <person name="Borato P.V.M."/>
            <person name="Pilotto M.R."/>
            <person name="Benamar S."/>
            <person name="LaScola B."/>
            <person name="Colson P."/>
        </authorList>
    </citation>
    <scope>NUCLEOTIDE SEQUENCE [LARGE SCALE GENOMIC DNA]</scope>
    <source>
        <strain evidence="17 21">Amazonia</strain>
        <strain evidence="16 20">Oyster</strain>
    </source>
</reference>
<dbReference type="GO" id="GO:0006228">
    <property type="term" value="P:UTP biosynthetic process"/>
    <property type="evidence" value="ECO:0007669"/>
    <property type="project" value="InterPro"/>
</dbReference>
<evidence type="ECO:0000256" key="8">
    <source>
        <dbReference type="ARBA" id="ARBA00022777"/>
    </source>
</evidence>
<gene>
    <name evidence="14" type="primary">R418</name>
    <name evidence="15" type="ORF">MIMI_R418</name>
</gene>